<comment type="subcellular location">
    <subcellularLocation>
        <location evidence="5">Cell inner membrane</location>
        <topology evidence="5">Peripheral membrane protein</topology>
        <orientation evidence="5">Cytoplasmic side</orientation>
    </subcellularLocation>
    <text evidence="5">Localizes to the Z ring in an FtsZ-dependent manner. Targeted to the membrane through a conserved C-terminal amphipathic helix.</text>
</comment>
<dbReference type="NCBIfam" id="TIGR01174">
    <property type="entry name" value="ftsA"/>
    <property type="match status" value="1"/>
</dbReference>
<dbReference type="PIRSF" id="PIRSF003101">
    <property type="entry name" value="FtsA"/>
    <property type="match status" value="1"/>
</dbReference>
<dbReference type="CDD" id="cd24048">
    <property type="entry name" value="ASKHA_NBD_FtsA"/>
    <property type="match status" value="1"/>
</dbReference>
<keyword evidence="5" id="KW-0997">Cell inner membrane</keyword>
<gene>
    <name evidence="5" type="primary">ftsA</name>
    <name evidence="8" type="ordered locus">TEQUI_0303</name>
</gene>
<evidence type="ECO:0000256" key="1">
    <source>
        <dbReference type="ARBA" id="ARBA00022475"/>
    </source>
</evidence>
<dbReference type="Proteomes" id="UP000007472">
    <property type="component" value="Chromosome"/>
</dbReference>
<dbReference type="SUPFAM" id="SSF53067">
    <property type="entry name" value="Actin-like ATPase domain"/>
    <property type="match status" value="2"/>
</dbReference>
<reference evidence="8 9" key="1">
    <citation type="journal article" date="2011" name="J. Bacteriol.">
        <title>Genome sequence of Taylorella equigenitalis MCE9, the causative agent of contagious equine metritis.</title>
        <authorList>
            <person name="Hebert L."/>
            <person name="Moumen B."/>
            <person name="Duquesne F."/>
            <person name="Breuil M.F."/>
            <person name="Laugier C."/>
            <person name="Batto J.M."/>
            <person name="Renault P."/>
            <person name="Petry S."/>
        </authorList>
    </citation>
    <scope>NUCLEOTIDE SEQUENCE [LARGE SCALE GENOMIC DNA]</scope>
    <source>
        <strain evidence="8 9">MCE9</strain>
    </source>
</reference>
<dbReference type="Gene3D" id="3.30.1490.110">
    <property type="match status" value="1"/>
</dbReference>
<evidence type="ECO:0000256" key="6">
    <source>
        <dbReference type="PIRNR" id="PIRNR003101"/>
    </source>
</evidence>
<keyword evidence="1 5" id="KW-1003">Cell membrane</keyword>
<dbReference type="GO" id="GO:0009898">
    <property type="term" value="C:cytoplasmic side of plasma membrane"/>
    <property type="evidence" value="ECO:0007669"/>
    <property type="project" value="UniProtKB-UniRule"/>
</dbReference>
<dbReference type="HAMAP" id="MF_02033">
    <property type="entry name" value="FtsA"/>
    <property type="match status" value="1"/>
</dbReference>
<sequence>MSRESKKELLVAIDIGTTKVVVVVAEALDEQGKFDVIGTGQAPTGGGIRNGIVVNIDTTVKAIQKALEEAELMADCRIREAIVGISGAHIQSINSTGMVAIRDKEVSAYDVERVIETARSIQYPNDSRILHVLRQQYIIDRQQGIEEPIGMAGVRLDVKVHIILSEETACQNILKCVRRCGIEPKDLTLNALAGSLMCLTSDEKRQGVLYIDMGSGTTDIAFYKDGYIKYSKVYEEGGHRITNDLSQVLYIPVPEAEDLKIEKGVARRDLVGPSDQVELSPFGEEDRMPRIIEHGIIGDIIYSRLEDIFVEILQDLDSDGLSPNSIVITGGSANLPGINLVAEDIFGKPVRTGKPLYHGSLSDIVSRPEYSTVMGLLLQSRNNRDVVNGSRGNNLLSKIRDFFWRTTP</sequence>
<keyword evidence="4 5" id="KW-0131">Cell cycle</keyword>
<evidence type="ECO:0000256" key="4">
    <source>
        <dbReference type="ARBA" id="ARBA00023306"/>
    </source>
</evidence>
<evidence type="ECO:0000259" key="7">
    <source>
        <dbReference type="SMART" id="SM00842"/>
    </source>
</evidence>
<dbReference type="PANTHER" id="PTHR32432:SF4">
    <property type="entry name" value="CELL DIVISION PROTEIN FTSA"/>
    <property type="match status" value="1"/>
</dbReference>
<dbReference type="AlphaFoldDB" id="A0A654KFS0"/>
<dbReference type="PANTHER" id="PTHR32432">
    <property type="entry name" value="CELL DIVISION PROTEIN FTSA-RELATED"/>
    <property type="match status" value="1"/>
</dbReference>
<dbReference type="SMART" id="SM00842">
    <property type="entry name" value="FtsA"/>
    <property type="match status" value="1"/>
</dbReference>
<dbReference type="GO" id="GO:0032153">
    <property type="term" value="C:cell division site"/>
    <property type="evidence" value="ECO:0007669"/>
    <property type="project" value="UniProtKB-UniRule"/>
</dbReference>
<dbReference type="Pfam" id="PF14450">
    <property type="entry name" value="FtsA"/>
    <property type="match status" value="1"/>
</dbReference>
<evidence type="ECO:0000256" key="2">
    <source>
        <dbReference type="ARBA" id="ARBA00022618"/>
    </source>
</evidence>
<organism evidence="8 9">
    <name type="scientific">Taylorella equigenitalis (strain MCE9)</name>
    <dbReference type="NCBI Taxonomy" id="937774"/>
    <lineage>
        <taxon>Bacteria</taxon>
        <taxon>Pseudomonadati</taxon>
        <taxon>Pseudomonadota</taxon>
        <taxon>Betaproteobacteria</taxon>
        <taxon>Burkholderiales</taxon>
        <taxon>Alcaligenaceae</taxon>
        <taxon>Taylorella</taxon>
    </lineage>
</organism>
<evidence type="ECO:0000256" key="3">
    <source>
        <dbReference type="ARBA" id="ARBA00023136"/>
    </source>
</evidence>
<proteinExistence type="inferred from homology"/>
<dbReference type="FunFam" id="3.30.1490.110:FF:000001">
    <property type="entry name" value="Cell division protein FtsA"/>
    <property type="match status" value="1"/>
</dbReference>
<dbReference type="Pfam" id="PF02491">
    <property type="entry name" value="SHS2_FTSA"/>
    <property type="match status" value="1"/>
</dbReference>
<dbReference type="GO" id="GO:0043093">
    <property type="term" value="P:FtsZ-dependent cytokinesis"/>
    <property type="evidence" value="ECO:0007669"/>
    <property type="project" value="UniProtKB-UniRule"/>
</dbReference>
<keyword evidence="2 5" id="KW-0132">Cell division</keyword>
<dbReference type="InterPro" id="IPR020823">
    <property type="entry name" value="Cell_div_FtsA"/>
</dbReference>
<feature type="domain" description="SHS2" evidence="7">
    <location>
        <begin position="10"/>
        <end position="198"/>
    </location>
</feature>
<dbReference type="KEGG" id="teq:TEQUI_0303"/>
<evidence type="ECO:0000313" key="8">
    <source>
        <dbReference type="EMBL" id="ADU91250.1"/>
    </source>
</evidence>
<keyword evidence="3 5" id="KW-0472">Membrane</keyword>
<evidence type="ECO:0000256" key="5">
    <source>
        <dbReference type="HAMAP-Rule" id="MF_02033"/>
    </source>
</evidence>
<comment type="function">
    <text evidence="5 6">Cell division protein that is involved in the assembly of the Z ring. May serve as a membrane anchor for the Z ring.</text>
</comment>
<dbReference type="EMBL" id="CP002456">
    <property type="protein sequence ID" value="ADU91250.1"/>
    <property type="molecule type" value="Genomic_DNA"/>
</dbReference>
<comment type="subunit">
    <text evidence="5">Self-interacts. Interacts with FtsZ.</text>
</comment>
<dbReference type="InterPro" id="IPR003494">
    <property type="entry name" value="SHS2_FtsA"/>
</dbReference>
<dbReference type="InterPro" id="IPR050696">
    <property type="entry name" value="FtsA/MreB"/>
</dbReference>
<name>A0A654KFS0_TAYEM</name>
<evidence type="ECO:0000313" key="9">
    <source>
        <dbReference type="Proteomes" id="UP000007472"/>
    </source>
</evidence>
<dbReference type="InterPro" id="IPR043129">
    <property type="entry name" value="ATPase_NBD"/>
</dbReference>
<comment type="similarity">
    <text evidence="5 6">Belongs to the FtsA/MreB family.</text>
</comment>
<dbReference type="Gene3D" id="3.30.420.40">
    <property type="match status" value="2"/>
</dbReference>
<accession>A0A654KFS0</accession>
<protein>
    <recommendedName>
        <fullName evidence="5 6">Cell division protein FtsA</fullName>
    </recommendedName>
</protein>